<accession>A0A518B9H1</accession>
<evidence type="ECO:0000256" key="4">
    <source>
        <dbReference type="ARBA" id="ARBA00022801"/>
    </source>
</evidence>
<protein>
    <submittedName>
        <fullName evidence="8">Arylsulfatase</fullName>
        <ecNumber evidence="8">3.1.6.1</ecNumber>
    </submittedName>
</protein>
<dbReference type="SUPFAM" id="SSF46626">
    <property type="entry name" value="Cytochrome c"/>
    <property type="match status" value="1"/>
</dbReference>
<dbReference type="InterPro" id="IPR055557">
    <property type="entry name" value="DUF7133"/>
</dbReference>
<dbReference type="Pfam" id="PF13646">
    <property type="entry name" value="HEAT_2"/>
    <property type="match status" value="1"/>
</dbReference>
<name>A0A518B9H1_9BACT</name>
<dbReference type="PANTHER" id="PTHR33546:SF1">
    <property type="entry name" value="LARGE, MULTIFUNCTIONAL SECRETED PROTEIN"/>
    <property type="match status" value="1"/>
</dbReference>
<dbReference type="Pfam" id="PF23500">
    <property type="entry name" value="DUF7133"/>
    <property type="match status" value="1"/>
</dbReference>
<keyword evidence="3 6" id="KW-0479">Metal-binding</keyword>
<evidence type="ECO:0000256" key="5">
    <source>
        <dbReference type="ARBA" id="ARBA00023004"/>
    </source>
</evidence>
<dbReference type="PROSITE" id="PS00523">
    <property type="entry name" value="SULFATASE_1"/>
    <property type="match status" value="1"/>
</dbReference>
<dbReference type="RefSeq" id="WP_419192820.1">
    <property type="nucleotide sequence ID" value="NZ_CP036279.1"/>
</dbReference>
<dbReference type="SUPFAM" id="SSF48371">
    <property type="entry name" value="ARM repeat"/>
    <property type="match status" value="1"/>
</dbReference>
<dbReference type="Pfam" id="PF00884">
    <property type="entry name" value="Sulfatase"/>
    <property type="match status" value="1"/>
</dbReference>
<comment type="similarity">
    <text evidence="1">Belongs to the sulfatase family.</text>
</comment>
<dbReference type="InterPro" id="IPR017850">
    <property type="entry name" value="Alkaline_phosphatase_core_sf"/>
</dbReference>
<dbReference type="SMART" id="SM00567">
    <property type="entry name" value="EZ_HEAT"/>
    <property type="match status" value="5"/>
</dbReference>
<dbReference type="InterPro" id="IPR013427">
    <property type="entry name" value="Haem-bd_dom_put"/>
</dbReference>
<dbReference type="InterPro" id="IPR011041">
    <property type="entry name" value="Quinoprot_gluc/sorb_DH_b-prop"/>
</dbReference>
<dbReference type="PROSITE" id="PS51007">
    <property type="entry name" value="CYTC"/>
    <property type="match status" value="1"/>
</dbReference>
<dbReference type="PANTHER" id="PTHR33546">
    <property type="entry name" value="LARGE, MULTIFUNCTIONAL SECRETED PROTEIN-RELATED"/>
    <property type="match status" value="1"/>
</dbReference>
<dbReference type="NCBIfam" id="TIGR02603">
    <property type="entry name" value="CxxCH_TIGR02603"/>
    <property type="match status" value="1"/>
</dbReference>
<dbReference type="GO" id="GO:0046872">
    <property type="term" value="F:metal ion binding"/>
    <property type="evidence" value="ECO:0007669"/>
    <property type="project" value="UniProtKB-KW"/>
</dbReference>
<sequence length="1522" mass="167263">MSRAIAPVLAALVLTPLGLPLTRGAEPAKRPNVVFIMTDNHGAWTLGCYGNKDIRTPHIDRLAAEGTLFANAFASNPVCSPTRATFLTGLLPSQHGVHSFLAGGRLQTGPDARCTLDAFTSLPEVLHEEGYRCGLVGKWHLGDNLNPQEGLDDYWITMPHGGTSTFYGAKIIEDGEIREEPEYLTDFWTRHAVKFIERSADDERPFFLFLAYNGPYSLGRLLLKEGRNRHAEYYRDQELPSFPRDPVHPWQYNNIDYQNNPTSIRRIASEVSGVDDGVGTVMKTLEQLGIDDNTLVVFVADQGWVGGHGGFFGMGDHTRPLTARDGMMRIPMIWRQPGVIASGSTSERPVTNYDFMPTLLSHLGLEKKMPTAPKSPGRDFSPELTKAHSLPDEPDYGVFYEFENLRCIRTPRWKFTRRFPNGPDELYDLQTDPDEFDNLVSDPEHAATRDELNKRLEVFYAHYAEPKYDMWNGGGSQARVFDGIDEELAQAPPVEPPPLTNGFSPAKLNVPEGFTVDLAAGPPLVNHPTMACFDNAGKLYVCDNAGVNLKSDELEAKLPNTIRVLEDTDDDGRFDKSTVFADRMTYPMGGVWHEGALYVASPPNIWRLEDTDGDNVADRRDILVGKFGYTGNAASIHGCFKGPDGRLYWTDGYHGHEFKDDEGKITSKREGSYIFSCWPDGTDVRIHCGGGMDNPVELDFTDEGEMLGTVNIMHSRPRVDGVAHWLLGGAYPHRERVLKELKTTGDLLDLAHRFGHVAVSGMTRYRSGVLDHHWRDNLFATFFNTGKVVRLQLARDGASYTATQREFLSGTSRDFHPTDVLEDADGSLLVIDTGGWFYNGCPTSQLSKPDVLGAIYRVRRDRMTTQVDPWGKRIAWEALSPRELIKSLNDTRFKVRERAVAECVHRGTPMVPSLRSSLQRGDIGERRLALEALSAIAHQQSRTPSTSLTDQQSAPAAMRVALDDRTASIRQLASRTIGPDPKALPRLLEILADDVPPARAEAANALGRLRNPKAIGPLLLALARPEIDRTEEHAILYALLAIDQSKATRKGLASKHPAVRRGALIALDQMDSGSLDADTLTKHLGDADEALAQRALAIFSRRYQQTSDAAEKATYEKAAAERLGQWLDDDHDQESPNPAIEELASAFASSPAVARLVGEALGQEQAPQQLSAALLRAIAGKSGRPLDQTWIEPIESRLASNDPAEVERAISAVSAIKSDHFAPKLTALAKDDKRSGLLRVAAMEALARGSKSPSPEAFGILVELIESGGPAESARAAQMLGGSSLNKQQLLALAPQLEAVGPGPLRDLIRPYRSTRDPEVVGAFLSSLEEARGLLSLPETEVSDVVKRYPEKLRPQANALLAKLKSHKQTQLAKVDGLLASASRGDATRGQALFHGEKAKCATCHRVGDKGGRIGPDLTTIGASRARRDLLESILFPSATIVRQYEPYTVVTDTGRILTGLIVREDTDSLTLQQQVGDPFTIPRDEIDELVPSTVSIMPKGIDETLSQQELADLIAYLVTRK</sequence>
<evidence type="ECO:0000256" key="3">
    <source>
        <dbReference type="ARBA" id="ARBA00022723"/>
    </source>
</evidence>
<reference evidence="8 9" key="1">
    <citation type="submission" date="2019-02" db="EMBL/GenBank/DDBJ databases">
        <title>Deep-cultivation of Planctomycetes and their phenomic and genomic characterization uncovers novel biology.</title>
        <authorList>
            <person name="Wiegand S."/>
            <person name="Jogler M."/>
            <person name="Boedeker C."/>
            <person name="Pinto D."/>
            <person name="Vollmers J."/>
            <person name="Rivas-Marin E."/>
            <person name="Kohn T."/>
            <person name="Peeters S.H."/>
            <person name="Heuer A."/>
            <person name="Rast P."/>
            <person name="Oberbeckmann S."/>
            <person name="Bunk B."/>
            <person name="Jeske O."/>
            <person name="Meyerdierks A."/>
            <person name="Storesund J.E."/>
            <person name="Kallscheuer N."/>
            <person name="Luecker S."/>
            <person name="Lage O.M."/>
            <person name="Pohl T."/>
            <person name="Merkel B.J."/>
            <person name="Hornburger P."/>
            <person name="Mueller R.-W."/>
            <person name="Bruemmer F."/>
            <person name="Labrenz M."/>
            <person name="Spormann A.M."/>
            <person name="Op den Camp H."/>
            <person name="Overmann J."/>
            <person name="Amann R."/>
            <person name="Jetten M.S.M."/>
            <person name="Mascher T."/>
            <person name="Medema M.H."/>
            <person name="Devos D.P."/>
            <person name="Kaster A.-K."/>
            <person name="Ovreas L."/>
            <person name="Rohde M."/>
            <person name="Galperin M.Y."/>
            <person name="Jogler C."/>
        </authorList>
    </citation>
    <scope>NUCLEOTIDE SEQUENCE [LARGE SCALE GENOMIC DNA]</scope>
    <source>
        <strain evidence="8 9">Pan216</strain>
    </source>
</reference>
<dbReference type="Pfam" id="PF00034">
    <property type="entry name" value="Cytochrom_C"/>
    <property type="match status" value="1"/>
</dbReference>
<dbReference type="EC" id="3.1.6.1" evidence="8"/>
<dbReference type="InterPro" id="IPR011042">
    <property type="entry name" value="6-blade_b-propeller_TolB-like"/>
</dbReference>
<dbReference type="Gene3D" id="1.10.760.10">
    <property type="entry name" value="Cytochrome c-like domain"/>
    <property type="match status" value="1"/>
</dbReference>
<keyword evidence="9" id="KW-1185">Reference proteome</keyword>
<dbReference type="InterPro" id="IPR011989">
    <property type="entry name" value="ARM-like"/>
</dbReference>
<dbReference type="EMBL" id="CP036279">
    <property type="protein sequence ID" value="QDU63631.1"/>
    <property type="molecule type" value="Genomic_DNA"/>
</dbReference>
<evidence type="ECO:0000259" key="7">
    <source>
        <dbReference type="PROSITE" id="PS51007"/>
    </source>
</evidence>
<evidence type="ECO:0000256" key="1">
    <source>
        <dbReference type="ARBA" id="ARBA00008779"/>
    </source>
</evidence>
<dbReference type="KEGG" id="knv:Pan216_45120"/>
<proteinExistence type="inferred from homology"/>
<dbReference type="InterPro" id="IPR009056">
    <property type="entry name" value="Cyt_c-like_dom"/>
</dbReference>
<gene>
    <name evidence="8" type="primary">atsA_42</name>
    <name evidence="8" type="ORF">Pan216_45120</name>
</gene>
<dbReference type="GO" id="GO:0009055">
    <property type="term" value="F:electron transfer activity"/>
    <property type="evidence" value="ECO:0007669"/>
    <property type="project" value="InterPro"/>
</dbReference>
<dbReference type="NCBIfam" id="TIGR02604">
    <property type="entry name" value="Piru_Ver_Nterm"/>
    <property type="match status" value="1"/>
</dbReference>
<dbReference type="InterPro" id="IPR000917">
    <property type="entry name" value="Sulfatase_N"/>
</dbReference>
<dbReference type="Gene3D" id="3.40.720.10">
    <property type="entry name" value="Alkaline Phosphatase, subunit A"/>
    <property type="match status" value="1"/>
</dbReference>
<dbReference type="SUPFAM" id="SSF50952">
    <property type="entry name" value="Soluble quinoprotein glucose dehydrogenase"/>
    <property type="match status" value="1"/>
</dbReference>
<dbReference type="InterPro" id="IPR004155">
    <property type="entry name" value="PBS_lyase_HEAT"/>
</dbReference>
<keyword evidence="4 8" id="KW-0378">Hydrolase</keyword>
<feature type="domain" description="Cytochrome c" evidence="7">
    <location>
        <begin position="1385"/>
        <end position="1522"/>
    </location>
</feature>
<dbReference type="InterPro" id="IPR036909">
    <property type="entry name" value="Cyt_c-like_dom_sf"/>
</dbReference>
<dbReference type="GO" id="GO:0004065">
    <property type="term" value="F:arylsulfatase activity"/>
    <property type="evidence" value="ECO:0007669"/>
    <property type="project" value="UniProtKB-EC"/>
</dbReference>
<dbReference type="Gene3D" id="1.25.10.10">
    <property type="entry name" value="Leucine-rich Repeat Variant"/>
    <property type="match status" value="2"/>
</dbReference>
<dbReference type="InterPro" id="IPR024607">
    <property type="entry name" value="Sulfatase_CS"/>
</dbReference>
<dbReference type="GO" id="GO:0020037">
    <property type="term" value="F:heme binding"/>
    <property type="evidence" value="ECO:0007669"/>
    <property type="project" value="InterPro"/>
</dbReference>
<keyword evidence="5 6" id="KW-0408">Iron</keyword>
<dbReference type="Proteomes" id="UP000317093">
    <property type="component" value="Chromosome"/>
</dbReference>
<dbReference type="InterPro" id="IPR013428">
    <property type="entry name" value="Membrane-bound_put_N"/>
</dbReference>
<dbReference type="Gene3D" id="2.120.10.30">
    <property type="entry name" value="TolB, C-terminal domain"/>
    <property type="match status" value="1"/>
</dbReference>
<dbReference type="InterPro" id="IPR016024">
    <property type="entry name" value="ARM-type_fold"/>
</dbReference>
<dbReference type="SUPFAM" id="SSF53649">
    <property type="entry name" value="Alkaline phosphatase-like"/>
    <property type="match status" value="1"/>
</dbReference>
<evidence type="ECO:0000313" key="8">
    <source>
        <dbReference type="EMBL" id="QDU63631.1"/>
    </source>
</evidence>
<evidence type="ECO:0000256" key="2">
    <source>
        <dbReference type="ARBA" id="ARBA00022617"/>
    </source>
</evidence>
<evidence type="ECO:0000313" key="9">
    <source>
        <dbReference type="Proteomes" id="UP000317093"/>
    </source>
</evidence>
<evidence type="ECO:0000256" key="6">
    <source>
        <dbReference type="PROSITE-ProRule" id="PRU00433"/>
    </source>
</evidence>
<organism evidence="8 9">
    <name type="scientific">Kolteria novifilia</name>
    <dbReference type="NCBI Taxonomy" id="2527975"/>
    <lineage>
        <taxon>Bacteria</taxon>
        <taxon>Pseudomonadati</taxon>
        <taxon>Planctomycetota</taxon>
        <taxon>Planctomycetia</taxon>
        <taxon>Kolteriales</taxon>
        <taxon>Kolteriaceae</taxon>
        <taxon>Kolteria</taxon>
    </lineage>
</organism>
<keyword evidence="2 6" id="KW-0349">Heme</keyword>